<gene>
    <name evidence="2" type="ORF">GRFL_0680</name>
</gene>
<evidence type="ECO:0000256" key="1">
    <source>
        <dbReference type="SAM" id="MobiDB-lite"/>
    </source>
</evidence>
<dbReference type="KEGG" id="gfl:GRFL_0680"/>
<dbReference type="EMBL" id="CP016359">
    <property type="protein sequence ID" value="APU67404.1"/>
    <property type="molecule type" value="Genomic_DNA"/>
</dbReference>
<name>A0A1L7I2H5_9FLAO</name>
<protein>
    <submittedName>
        <fullName evidence="2">Uncharacterized protein</fullName>
    </submittedName>
</protein>
<dbReference type="OrthoDB" id="1429961at2"/>
<accession>A0A1L7I2H5</accession>
<organism evidence="2 3">
    <name type="scientific">Christiangramia flava JLT2011</name>
    <dbReference type="NCBI Taxonomy" id="1229726"/>
    <lineage>
        <taxon>Bacteria</taxon>
        <taxon>Pseudomonadati</taxon>
        <taxon>Bacteroidota</taxon>
        <taxon>Flavobacteriia</taxon>
        <taxon>Flavobacteriales</taxon>
        <taxon>Flavobacteriaceae</taxon>
        <taxon>Christiangramia</taxon>
    </lineage>
</organism>
<feature type="region of interest" description="Disordered" evidence="1">
    <location>
        <begin position="22"/>
        <end position="64"/>
    </location>
</feature>
<dbReference type="AlphaFoldDB" id="A0A1L7I2H5"/>
<proteinExistence type="predicted"/>
<evidence type="ECO:0000313" key="3">
    <source>
        <dbReference type="Proteomes" id="UP000186230"/>
    </source>
</evidence>
<reference evidence="2 3" key="1">
    <citation type="submission" date="2016-07" db="EMBL/GenBank/DDBJ databases">
        <title>Multi-omics approach to identify versatile polysaccharide utilization systems of a marine flavobacterium Gramella flava.</title>
        <authorList>
            <person name="Tang K."/>
        </authorList>
    </citation>
    <scope>NUCLEOTIDE SEQUENCE [LARGE SCALE GENOMIC DNA]</scope>
    <source>
        <strain evidence="2 3">JLT2011</strain>
    </source>
</reference>
<sequence length="190" mass="20974">MKVRLMIICFGLLLWSCKDQQGAKTDSTDIPASERTSENDYSDSGKMTAEEPTGDQQASDKDSLAMPENGYSGVYIKTDHPEDSGCSCYCIDMATSGTGELCLKDQELYINTRYAQDGDEIEVYYTGKSSKTTNSEIPWDRFETGTPIAVISPNAEGFDLDWKGFSIDGDLAVDYAILGKKTLEGTYKRK</sequence>
<keyword evidence="3" id="KW-1185">Reference proteome</keyword>
<dbReference type="RefSeq" id="WP_083643280.1">
    <property type="nucleotide sequence ID" value="NZ_AMRU01000003.1"/>
</dbReference>
<evidence type="ECO:0000313" key="2">
    <source>
        <dbReference type="EMBL" id="APU67404.1"/>
    </source>
</evidence>
<dbReference type="Proteomes" id="UP000186230">
    <property type="component" value="Chromosome"/>
</dbReference>
<dbReference type="STRING" id="1229726.GRFL_0680"/>